<name>A0ABQ7WND6_SOLTU</name>
<dbReference type="InterPro" id="IPR025476">
    <property type="entry name" value="Helitron_helicase-like"/>
</dbReference>
<evidence type="ECO:0000313" key="3">
    <source>
        <dbReference type="Proteomes" id="UP000826656"/>
    </source>
</evidence>
<evidence type="ECO:0000259" key="1">
    <source>
        <dbReference type="Pfam" id="PF14214"/>
    </source>
</evidence>
<feature type="domain" description="Helitron helicase-like" evidence="1">
    <location>
        <begin position="81"/>
        <end position="189"/>
    </location>
</feature>
<dbReference type="PANTHER" id="PTHR45786">
    <property type="entry name" value="DNA BINDING PROTEIN-LIKE"/>
    <property type="match status" value="1"/>
</dbReference>
<proteinExistence type="predicted"/>
<dbReference type="EMBL" id="JAIVGD010000001">
    <property type="protein sequence ID" value="KAH0781487.1"/>
    <property type="molecule type" value="Genomic_DNA"/>
</dbReference>
<evidence type="ECO:0000313" key="2">
    <source>
        <dbReference type="EMBL" id="KAH0781487.1"/>
    </source>
</evidence>
<gene>
    <name evidence="2" type="ORF">KY290_001085</name>
</gene>
<accession>A0ABQ7WND6</accession>
<dbReference type="Proteomes" id="UP000826656">
    <property type="component" value="Unassembled WGS sequence"/>
</dbReference>
<dbReference type="Pfam" id="PF14214">
    <property type="entry name" value="Helitron_like_N"/>
    <property type="match status" value="1"/>
</dbReference>
<reference evidence="2 3" key="1">
    <citation type="journal article" date="2021" name="bioRxiv">
        <title>Chromosome-scale and haplotype-resolved genome assembly of a tetraploid potato cultivar.</title>
        <authorList>
            <person name="Sun H."/>
            <person name="Jiao W.-B."/>
            <person name="Krause K."/>
            <person name="Campoy J.A."/>
            <person name="Goel M."/>
            <person name="Folz-Donahue K."/>
            <person name="Kukat C."/>
            <person name="Huettel B."/>
            <person name="Schneeberger K."/>
        </authorList>
    </citation>
    <scope>NUCLEOTIDE SEQUENCE [LARGE SCALE GENOMIC DNA]</scope>
    <source>
        <strain evidence="2">SolTubOtavaFocal</strain>
        <tissue evidence="2">Leaves</tissue>
    </source>
</reference>
<comment type="caution">
    <text evidence="2">The sequence shown here is derived from an EMBL/GenBank/DDBJ whole genome shotgun (WGS) entry which is preliminary data.</text>
</comment>
<protein>
    <recommendedName>
        <fullName evidence="1">Helitron helicase-like domain-containing protein</fullName>
    </recommendedName>
</protein>
<dbReference type="PANTHER" id="PTHR45786:SF74">
    <property type="entry name" value="ATP-DEPENDENT DNA HELICASE"/>
    <property type="match status" value="1"/>
</dbReference>
<sequence>MASEVAGLIIGDITDANFQRDVIVEQRKKGLQRITILHPSFMSMTYPLIHPYGEDGYRLGILLVSESHKTYTRENMTMRQFYGYCIQQRLNEGHTLIQSGRLLQQYIVDGYMTIEEERFRYIRNNQTKPRADLFGGLMDAIVCGYSDCSQVGKRIILPSSHTGGPRYRAQHYQDAMAICRWAGYPDLFISYLHM</sequence>
<organism evidence="2 3">
    <name type="scientific">Solanum tuberosum</name>
    <name type="common">Potato</name>
    <dbReference type="NCBI Taxonomy" id="4113"/>
    <lineage>
        <taxon>Eukaryota</taxon>
        <taxon>Viridiplantae</taxon>
        <taxon>Streptophyta</taxon>
        <taxon>Embryophyta</taxon>
        <taxon>Tracheophyta</taxon>
        <taxon>Spermatophyta</taxon>
        <taxon>Magnoliopsida</taxon>
        <taxon>eudicotyledons</taxon>
        <taxon>Gunneridae</taxon>
        <taxon>Pentapetalae</taxon>
        <taxon>asterids</taxon>
        <taxon>lamiids</taxon>
        <taxon>Solanales</taxon>
        <taxon>Solanaceae</taxon>
        <taxon>Solanoideae</taxon>
        <taxon>Solaneae</taxon>
        <taxon>Solanum</taxon>
    </lineage>
</organism>
<keyword evidence="3" id="KW-1185">Reference proteome</keyword>